<evidence type="ECO:0000313" key="1">
    <source>
        <dbReference type="EMBL" id="STY93899.1"/>
    </source>
</evidence>
<reference evidence="1 2" key="1">
    <citation type="submission" date="2018-06" db="EMBL/GenBank/DDBJ databases">
        <authorList>
            <consortium name="Pathogen Informatics"/>
            <person name="Doyle S."/>
        </authorList>
    </citation>
    <scope>NUCLEOTIDE SEQUENCE [LARGE SCALE GENOMIC DNA]</scope>
    <source>
        <strain evidence="1 2">NCTC9426</strain>
    </source>
</reference>
<dbReference type="AlphaFoldDB" id="A0A378PZI9"/>
<dbReference type="RefSeq" id="WP_115370047.1">
    <property type="nucleotide sequence ID" value="NZ_CP087791.1"/>
</dbReference>
<protein>
    <submittedName>
        <fullName evidence="1">Uncharacterized protein</fullName>
    </submittedName>
</protein>
<dbReference type="Proteomes" id="UP000254133">
    <property type="component" value="Unassembled WGS sequence"/>
</dbReference>
<evidence type="ECO:0000313" key="2">
    <source>
        <dbReference type="Proteomes" id="UP000254133"/>
    </source>
</evidence>
<accession>A0A378PZI9</accession>
<dbReference type="EMBL" id="UGPZ01000003">
    <property type="protein sequence ID" value="STY93899.1"/>
    <property type="molecule type" value="Genomic_DNA"/>
</dbReference>
<organism evidence="1 2">
    <name type="scientific">Moraxella bovis</name>
    <dbReference type="NCBI Taxonomy" id="476"/>
    <lineage>
        <taxon>Bacteria</taxon>
        <taxon>Pseudomonadati</taxon>
        <taxon>Pseudomonadota</taxon>
        <taxon>Gammaproteobacteria</taxon>
        <taxon>Moraxellales</taxon>
        <taxon>Moraxellaceae</taxon>
        <taxon>Moraxella</taxon>
    </lineage>
</organism>
<proteinExistence type="predicted"/>
<gene>
    <name evidence="1" type="ORF">NCTC9426_02633</name>
</gene>
<sequence length="178" mass="20414">MKKIVIIILVTALAITGYLFGYPAYQLKQTENSVRNTLKNININHIINANKDNSDFTDDFINFFKDNLIRIESKNLYPSLQLNIILNDTELLNKIKPLHEVLPFIVKNTKELQKEYLCQKMIDAFKNEPNTTKQALINVLHKDNVQFEITLVKADGLVINQYSQKATDCLGLWATSSI</sequence>
<name>A0A378PZI9_MORBO</name>